<dbReference type="EMBL" id="CAJZBQ010000051">
    <property type="protein sequence ID" value="CAG9330419.1"/>
    <property type="molecule type" value="Genomic_DNA"/>
</dbReference>
<comment type="caution">
    <text evidence="1">The sequence shown here is derived from an EMBL/GenBank/DDBJ whole genome shotgun (WGS) entry which is preliminary data.</text>
</comment>
<organism evidence="1 2">
    <name type="scientific">Blepharisma stoltei</name>
    <dbReference type="NCBI Taxonomy" id="1481888"/>
    <lineage>
        <taxon>Eukaryota</taxon>
        <taxon>Sar</taxon>
        <taxon>Alveolata</taxon>
        <taxon>Ciliophora</taxon>
        <taxon>Postciliodesmatophora</taxon>
        <taxon>Heterotrichea</taxon>
        <taxon>Heterotrichida</taxon>
        <taxon>Blepharismidae</taxon>
        <taxon>Blepharisma</taxon>
    </lineage>
</organism>
<evidence type="ECO:0008006" key="3">
    <source>
        <dbReference type="Google" id="ProtNLM"/>
    </source>
</evidence>
<dbReference type="Proteomes" id="UP001162131">
    <property type="component" value="Unassembled WGS sequence"/>
</dbReference>
<evidence type="ECO:0000313" key="2">
    <source>
        <dbReference type="Proteomes" id="UP001162131"/>
    </source>
</evidence>
<accession>A0AAU9JXE2</accession>
<name>A0AAU9JXE2_9CILI</name>
<evidence type="ECO:0000313" key="1">
    <source>
        <dbReference type="EMBL" id="CAG9330419.1"/>
    </source>
</evidence>
<dbReference type="AlphaFoldDB" id="A0AAU9JXE2"/>
<protein>
    <recommendedName>
        <fullName evidence="3">LITAF domain-containing protein</fullName>
    </recommendedName>
</protein>
<keyword evidence="2" id="KW-1185">Reference proteome</keyword>
<sequence length="270" mass="31159">MVDTPQIFLRKNNSVKSSNESIDTQGSSFITHSHIDNIEDNNDQKKWYKKTLGEDFQLDPKSQSTELNDWQFEVPMKSIFPSTCYLSRSSKMHRRFLSTPPDFIQPKFLINYSKRRKNLDRNSPEKTSLSIESDKKSWSLSSEEVLSALNLKRQSLVENDEIIDSFKADLALKAPIKDVSAKKYRKLHTEKENSNHSLPALGNNPCTVYCEFCKMDVHSVVIIRNDSRFVTSFMDFFQNIFGCCSSLVWLNNMRYHRCSNCGTILGRSIA</sequence>
<reference evidence="1" key="1">
    <citation type="submission" date="2021-09" db="EMBL/GenBank/DDBJ databases">
        <authorList>
            <consortium name="AG Swart"/>
            <person name="Singh M."/>
            <person name="Singh A."/>
            <person name="Seah K."/>
            <person name="Emmerich C."/>
        </authorList>
    </citation>
    <scope>NUCLEOTIDE SEQUENCE</scope>
    <source>
        <strain evidence="1">ATCC30299</strain>
    </source>
</reference>
<gene>
    <name evidence="1" type="ORF">BSTOLATCC_MIC51011</name>
</gene>
<proteinExistence type="predicted"/>